<gene>
    <name evidence="3" type="ORF">AK88_01092</name>
</gene>
<evidence type="ECO:0000256" key="1">
    <source>
        <dbReference type="SAM" id="Coils"/>
    </source>
</evidence>
<dbReference type="RefSeq" id="XP_012334153.1">
    <property type="nucleotide sequence ID" value="XM_012478730.1"/>
</dbReference>
<dbReference type="GeneID" id="24266406"/>
<proteinExistence type="predicted"/>
<keyword evidence="2" id="KW-0472">Membrane</keyword>
<keyword evidence="2" id="KW-0812">Transmembrane</keyword>
<keyword evidence="1" id="KW-0175">Coiled coil</keyword>
<dbReference type="AlphaFoldDB" id="A0A0D9QQ80"/>
<dbReference type="VEuPathDB" id="PlasmoDB:AK88_01092"/>
<feature type="coiled-coil region" evidence="1">
    <location>
        <begin position="258"/>
        <end position="324"/>
    </location>
</feature>
<keyword evidence="4" id="KW-1185">Reference proteome</keyword>
<accession>A0A0D9QQ80</accession>
<evidence type="ECO:0000313" key="3">
    <source>
        <dbReference type="EMBL" id="KJP89214.1"/>
    </source>
</evidence>
<dbReference type="Proteomes" id="UP000054561">
    <property type="component" value="Unassembled WGS sequence"/>
</dbReference>
<feature type="transmembrane region" description="Helical" evidence="2">
    <location>
        <begin position="758"/>
        <end position="784"/>
    </location>
</feature>
<dbReference type="EMBL" id="KQ001653">
    <property type="protein sequence ID" value="KJP89214.1"/>
    <property type="molecule type" value="Genomic_DNA"/>
</dbReference>
<feature type="transmembrane region" description="Helical" evidence="2">
    <location>
        <begin position="367"/>
        <end position="395"/>
    </location>
</feature>
<feature type="transmembrane region" description="Helical" evidence="2">
    <location>
        <begin position="154"/>
        <end position="176"/>
    </location>
</feature>
<dbReference type="OMA" id="HTYPVLT"/>
<sequence>MSDEYNLSIDLKKTELLKDRLKAIAKAIHNEFGYFCPSGGVKVPQDRSSEFSRTIWSTLYTSWRMEDFTRLNVKSVLNILKRNPYVMGSVYFLIIFTCVYLLTLFLYTKFFRRLIKSIRCKTCTRKKHRREQQECENKDIIANVKKRFFNIMTYVSLSALLCVLMGFGIWFMVSFFKTRNGIYMNVCSASTSIENFLTDRCSVQGKDVDASCYSLEHILTDTVSIVGQYQDIKMQIQKDMLVGEDKSVPLLTGFLTAFDNLKKLQSNVQKNNAILEQQYFHTYPVLTRLVTVLDVVIQEGQLSLQQLQGALEDAKQRVKGSFEEIDEVLGKTLRENMDKVNEKIMLFNKSMVKIINQYKIKQSIKKYTISILIVKLILLIPPLLILVGLVVFIYLLVKGDVANSNHFFLDLFGVFSAYFGFLTIVILLMGIILLSTSILGGTTCIIADRVLKNELNFEAFKDTTIDYCLKHETSPLLSEHITKEVVDNMKYLDTRAMEKKVLDYDASFKEMKKDFHENTRNFVNYMWVVITKPNNNIYVNGIVLENLRRSLLATTITRDNIKFAQYNLWGTDEYLKYLNQYYFGDNRFALCFENENCERDVGKYNINFKSSIEDANYQALRNGVRPGLRKEDLDNVVNLFIYKSKIRNEKMFSVDDLDSNMKDKIGWSEYTPRIKKNGDANQQTSILSKYLVEDIENLNFNHVLTFFEKIKQQFITLRDMIITKVQLLVKNTNCSRIVGELYNMKNLYCDGVVLNMTILSVALISFSIISFFLWYLFLFFWLYYQMKMM</sequence>
<keyword evidence="2" id="KW-1133">Transmembrane helix</keyword>
<feature type="transmembrane region" description="Helical" evidence="2">
    <location>
        <begin position="85"/>
        <end position="107"/>
    </location>
</feature>
<reference evidence="3 4" key="1">
    <citation type="submission" date="2014-03" db="EMBL/GenBank/DDBJ databases">
        <title>The Genome Sequence of Plasmodium fragile nilgiri.</title>
        <authorList>
            <consortium name="The Broad Institute Genomics Platform"/>
            <consortium name="The Broad Institute Genome Sequencing Center for Infectious Disease"/>
            <person name="Neafsey D."/>
            <person name="Duraisingh M."/>
            <person name="Young S.K."/>
            <person name="Zeng Q."/>
            <person name="Gargeya S."/>
            <person name="Abouelleil A."/>
            <person name="Alvarado L."/>
            <person name="Chapman S.B."/>
            <person name="Gainer-Dewar J."/>
            <person name="Goldberg J."/>
            <person name="Griggs A."/>
            <person name="Gujja S."/>
            <person name="Hansen M."/>
            <person name="Howarth C."/>
            <person name="Imamovic A."/>
            <person name="Larimer J."/>
            <person name="Pearson M."/>
            <person name="Poon T.W."/>
            <person name="Priest M."/>
            <person name="Roberts A."/>
            <person name="Saif S."/>
            <person name="Shea T."/>
            <person name="Sykes S."/>
            <person name="Wortman J."/>
            <person name="Nusbaum C."/>
            <person name="Birren B."/>
        </authorList>
    </citation>
    <scope>NUCLEOTIDE SEQUENCE [LARGE SCALE GENOMIC DNA]</scope>
    <source>
        <strain evidence="4">nilgiri</strain>
    </source>
</reference>
<name>A0A0D9QQ80_PLAFR</name>
<dbReference type="OrthoDB" id="371835at2759"/>
<evidence type="ECO:0000256" key="2">
    <source>
        <dbReference type="SAM" id="Phobius"/>
    </source>
</evidence>
<evidence type="ECO:0000313" key="4">
    <source>
        <dbReference type="Proteomes" id="UP000054561"/>
    </source>
</evidence>
<organism evidence="3 4">
    <name type="scientific">Plasmodium fragile</name>
    <dbReference type="NCBI Taxonomy" id="5857"/>
    <lineage>
        <taxon>Eukaryota</taxon>
        <taxon>Sar</taxon>
        <taxon>Alveolata</taxon>
        <taxon>Apicomplexa</taxon>
        <taxon>Aconoidasida</taxon>
        <taxon>Haemosporida</taxon>
        <taxon>Plasmodiidae</taxon>
        <taxon>Plasmodium</taxon>
        <taxon>Plasmodium (Plasmodium)</taxon>
    </lineage>
</organism>
<protein>
    <submittedName>
        <fullName evidence="3">Uncharacterized protein</fullName>
    </submittedName>
</protein>
<feature type="transmembrane region" description="Helical" evidence="2">
    <location>
        <begin position="407"/>
        <end position="434"/>
    </location>
</feature>